<keyword evidence="7 10" id="KW-0119">Carbohydrate metabolism</keyword>
<comment type="similarity">
    <text evidence="2 10">Belongs to the disproportionating enzyme family.</text>
</comment>
<evidence type="ECO:0000256" key="4">
    <source>
        <dbReference type="ARBA" id="ARBA00020295"/>
    </source>
</evidence>
<keyword evidence="5 10" id="KW-0328">Glycosyltransferase</keyword>
<dbReference type="EMBL" id="RBZU01000002">
    <property type="protein sequence ID" value="RKP57509.1"/>
    <property type="molecule type" value="Genomic_DNA"/>
</dbReference>
<accession>A0A494Y444</accession>
<sequence>MTDSPRPARAASAKLLAELATRAGIEVEWDNAQHVPQRVSDDVLRTLLERLDLPCASAAQARDSLALLEAEQRRNHVPKLLSADVDHAIALPSSTHKTGTRYRIDLEQGGTIEGILSVPRGETALLAPIAETGYHTLTIDNRQCTLAIAPRHCYGVADAMAAAGRPSASRGWGIGAQLYGLREAADGGIGTYGALARAAQRVGAQGGDALAISPVHAMFSAQPHKFSPYSPSSRLFLNVLHIDPAAAFGEAAARAAIQSLGLERSLAELEALALIDWPRAAHARLAILRSLFEQMLEGRFGEAPLRELDRFRAQGGKPLEDHARFEAIQGAFLAISPDAGYWRDWPVALRDPNHPAVADAVAPMPREVTYHVFLQWLAQRGLADAQAQARASGMAIGLVADLAVGCDSAGSHAWSYPAEMLHGVSVGAPPDLFNQVGQAWGLTTFSPRGMVAQGFGAFLDMLRAAFRHAGGVRIDHILGLRRLWLVPDGSPARDGAYLHYPFDDLLRLIALESWRHRAIVIGEDLGTVPGGMRERLADSQLLGIRVLWFERKKDAPDPSEAEPAGPPVDRFIAPERWSEHAVATTTTHDLPTVTGWWAGDDIVWRDRIGQTARLASGEDPVALAHLERRHDRTLLWDAFRKAGVAPADAPPPDDAPVDEALAFIARTPSPLVVYPLEDLLGLADQPNLPGSIDEHPNWRRRVAAPFDALTEQPGFADRLRAIRRLFSSS</sequence>
<dbReference type="AlphaFoldDB" id="A0A494Y444"/>
<evidence type="ECO:0000256" key="2">
    <source>
        <dbReference type="ARBA" id="ARBA00005684"/>
    </source>
</evidence>
<dbReference type="OrthoDB" id="9763489at2"/>
<dbReference type="RefSeq" id="WP_121084547.1">
    <property type="nucleotide sequence ID" value="NZ_RBZU01000002.1"/>
</dbReference>
<comment type="caution">
    <text evidence="11">The sequence shown here is derived from an EMBL/GenBank/DDBJ whole genome shotgun (WGS) entry which is preliminary data.</text>
</comment>
<keyword evidence="12" id="KW-1185">Reference proteome</keyword>
<evidence type="ECO:0000256" key="9">
    <source>
        <dbReference type="ARBA" id="ARBA00031501"/>
    </source>
</evidence>
<dbReference type="InterPro" id="IPR003385">
    <property type="entry name" value="Glyco_hydro_77"/>
</dbReference>
<dbReference type="Pfam" id="PF02446">
    <property type="entry name" value="Glyco_hydro_77"/>
    <property type="match status" value="1"/>
</dbReference>
<evidence type="ECO:0000313" key="11">
    <source>
        <dbReference type="EMBL" id="RKP57509.1"/>
    </source>
</evidence>
<dbReference type="PANTHER" id="PTHR32438:SF5">
    <property type="entry name" value="4-ALPHA-GLUCANOTRANSFERASE DPE1, CHLOROPLASTIC_AMYLOPLASTIC"/>
    <property type="match status" value="1"/>
</dbReference>
<keyword evidence="6 10" id="KW-0808">Transferase</keyword>
<dbReference type="PANTHER" id="PTHR32438">
    <property type="entry name" value="4-ALPHA-GLUCANOTRANSFERASE DPE1, CHLOROPLASTIC/AMYLOPLASTIC"/>
    <property type="match status" value="1"/>
</dbReference>
<dbReference type="EC" id="2.4.1.25" evidence="3 10"/>
<protein>
    <recommendedName>
        <fullName evidence="4 10">4-alpha-glucanotransferase</fullName>
        <ecNumber evidence="3 10">2.4.1.25</ecNumber>
    </recommendedName>
    <alternativeName>
        <fullName evidence="8 10">Amylomaltase</fullName>
    </alternativeName>
    <alternativeName>
        <fullName evidence="9 10">Disproportionating enzyme</fullName>
    </alternativeName>
</protein>
<reference evidence="11 12" key="1">
    <citation type="submission" date="2018-10" db="EMBL/GenBank/DDBJ databases">
        <title>Robbsia sp. DHC34, isolated from soil.</title>
        <authorList>
            <person name="Gao Z.-H."/>
            <person name="Qiu L.-H."/>
        </authorList>
    </citation>
    <scope>NUCLEOTIDE SEQUENCE [LARGE SCALE GENOMIC DNA]</scope>
    <source>
        <strain evidence="11 12">DHC34</strain>
    </source>
</reference>
<comment type="catalytic activity">
    <reaction evidence="1 10">
        <text>Transfers a segment of a (1-&gt;4)-alpha-D-glucan to a new position in an acceptor, which may be glucose or a (1-&gt;4)-alpha-D-glucan.</text>
        <dbReference type="EC" id="2.4.1.25"/>
    </reaction>
</comment>
<evidence type="ECO:0000256" key="7">
    <source>
        <dbReference type="ARBA" id="ARBA00023277"/>
    </source>
</evidence>
<evidence type="ECO:0000256" key="6">
    <source>
        <dbReference type="ARBA" id="ARBA00022679"/>
    </source>
</evidence>
<dbReference type="SUPFAM" id="SSF51445">
    <property type="entry name" value="(Trans)glycosidases"/>
    <property type="match status" value="1"/>
</dbReference>
<evidence type="ECO:0000256" key="10">
    <source>
        <dbReference type="RuleBase" id="RU361207"/>
    </source>
</evidence>
<proteinExistence type="inferred from homology"/>
<dbReference type="InterPro" id="IPR017853">
    <property type="entry name" value="GH"/>
</dbReference>
<name>A0A494Y444_9BURK</name>
<evidence type="ECO:0000256" key="1">
    <source>
        <dbReference type="ARBA" id="ARBA00000439"/>
    </source>
</evidence>
<organism evidence="11 12">
    <name type="scientific">Pararobbsia silviterrae</name>
    <dbReference type="NCBI Taxonomy" id="1792498"/>
    <lineage>
        <taxon>Bacteria</taxon>
        <taxon>Pseudomonadati</taxon>
        <taxon>Pseudomonadota</taxon>
        <taxon>Betaproteobacteria</taxon>
        <taxon>Burkholderiales</taxon>
        <taxon>Burkholderiaceae</taxon>
        <taxon>Pararobbsia</taxon>
    </lineage>
</organism>
<dbReference type="GO" id="GO:0005975">
    <property type="term" value="P:carbohydrate metabolic process"/>
    <property type="evidence" value="ECO:0007669"/>
    <property type="project" value="InterPro"/>
</dbReference>
<evidence type="ECO:0000256" key="5">
    <source>
        <dbReference type="ARBA" id="ARBA00022676"/>
    </source>
</evidence>
<evidence type="ECO:0000256" key="3">
    <source>
        <dbReference type="ARBA" id="ARBA00012560"/>
    </source>
</evidence>
<gene>
    <name evidence="11" type="primary">malQ</name>
    <name evidence="11" type="ORF">D7S86_05965</name>
</gene>
<evidence type="ECO:0000313" key="12">
    <source>
        <dbReference type="Proteomes" id="UP000270342"/>
    </source>
</evidence>
<dbReference type="Proteomes" id="UP000270342">
    <property type="component" value="Unassembled WGS sequence"/>
</dbReference>
<dbReference type="Gene3D" id="3.20.20.80">
    <property type="entry name" value="Glycosidases"/>
    <property type="match status" value="1"/>
</dbReference>
<dbReference type="GO" id="GO:0004134">
    <property type="term" value="F:4-alpha-glucanotransferase activity"/>
    <property type="evidence" value="ECO:0007669"/>
    <property type="project" value="UniProtKB-EC"/>
</dbReference>
<dbReference type="NCBIfam" id="TIGR00217">
    <property type="entry name" value="malQ"/>
    <property type="match status" value="1"/>
</dbReference>
<evidence type="ECO:0000256" key="8">
    <source>
        <dbReference type="ARBA" id="ARBA00031423"/>
    </source>
</evidence>